<keyword evidence="1" id="KW-0732">Signal</keyword>
<evidence type="ECO:0000313" key="3">
    <source>
        <dbReference type="EMBL" id="KYO51590.1"/>
    </source>
</evidence>
<feature type="signal peptide" evidence="1">
    <location>
        <begin position="1"/>
        <end position="28"/>
    </location>
</feature>
<dbReference type="AlphaFoldDB" id="A0A162KLW4"/>
<evidence type="ECO:0000256" key="1">
    <source>
        <dbReference type="SAM" id="SignalP"/>
    </source>
</evidence>
<dbReference type="OrthoDB" id="14876at2"/>
<feature type="chain" id="PRO_5036006743" evidence="1">
    <location>
        <begin position="29"/>
        <end position="142"/>
    </location>
</feature>
<name>A0A162KLW4_9PROT</name>
<dbReference type="EMBL" id="DMAI01000172">
    <property type="protein sequence ID" value="HAE47990.1"/>
    <property type="molecule type" value="Genomic_DNA"/>
</dbReference>
<gene>
    <name evidence="3" type="ORF">AUP44_08300</name>
    <name evidence="2" type="ORF">DCK97_11265</name>
</gene>
<dbReference type="Proteomes" id="UP000075787">
    <property type="component" value="Unassembled WGS sequence"/>
</dbReference>
<sequence>MTVFRTMIVLAALAIAGPMTIGLSPVEAADTEFLGQVEDLPLAPGLAEDAGGFTFDKPDGRIVEAYAVGRVTGAQVMRFYRDALPQLGWREVGGAAAASGAGAGIAAFTRGAERLTIDTAEQSSGRLVVHFVLAPAEGAARP</sequence>
<evidence type="ECO:0000313" key="4">
    <source>
        <dbReference type="Proteomes" id="UP000075787"/>
    </source>
</evidence>
<evidence type="ECO:0000313" key="5">
    <source>
        <dbReference type="Proteomes" id="UP000257706"/>
    </source>
</evidence>
<evidence type="ECO:0000313" key="2">
    <source>
        <dbReference type="EMBL" id="HAE47990.1"/>
    </source>
</evidence>
<dbReference type="Proteomes" id="UP000257706">
    <property type="component" value="Unassembled WGS sequence"/>
</dbReference>
<organism evidence="3 4">
    <name type="scientific">Tistrella mobilis</name>
    <dbReference type="NCBI Taxonomy" id="171437"/>
    <lineage>
        <taxon>Bacteria</taxon>
        <taxon>Pseudomonadati</taxon>
        <taxon>Pseudomonadota</taxon>
        <taxon>Alphaproteobacteria</taxon>
        <taxon>Geminicoccales</taxon>
        <taxon>Geminicoccaceae</taxon>
        <taxon>Tistrella</taxon>
    </lineage>
</organism>
<comment type="caution">
    <text evidence="3">The sequence shown here is derived from an EMBL/GenBank/DDBJ whole genome shotgun (WGS) entry which is preliminary data.</text>
</comment>
<accession>A0A162KLW4</accession>
<reference evidence="3 4" key="1">
    <citation type="submission" date="2015-12" db="EMBL/GenBank/DDBJ databases">
        <title>Genome sequence of Tistrella mobilis MCCC 1A02139.</title>
        <authorList>
            <person name="Lu L."/>
            <person name="Lai Q."/>
            <person name="Shao Z."/>
            <person name="Qian P."/>
        </authorList>
    </citation>
    <scope>NUCLEOTIDE SEQUENCE [LARGE SCALE GENOMIC DNA]</scope>
    <source>
        <strain evidence="3 4">MCCC 1A02139</strain>
    </source>
</reference>
<dbReference type="RefSeq" id="WP_062765896.1">
    <property type="nucleotide sequence ID" value="NZ_CP121027.1"/>
</dbReference>
<protein>
    <submittedName>
        <fullName evidence="3">Uncharacterized protein</fullName>
    </submittedName>
</protein>
<dbReference type="EMBL" id="LPZR01000170">
    <property type="protein sequence ID" value="KYO51590.1"/>
    <property type="molecule type" value="Genomic_DNA"/>
</dbReference>
<dbReference type="GeneID" id="97244358"/>
<reference evidence="2 5" key="2">
    <citation type="journal article" date="2018" name="Nat. Biotechnol.">
        <title>A standardized bacterial taxonomy based on genome phylogeny substantially revises the tree of life.</title>
        <authorList>
            <person name="Parks D.H."/>
            <person name="Chuvochina M."/>
            <person name="Waite D.W."/>
            <person name="Rinke C."/>
            <person name="Skarshewski A."/>
            <person name="Chaumeil P.A."/>
            <person name="Hugenholtz P."/>
        </authorList>
    </citation>
    <scope>NUCLEOTIDE SEQUENCE [LARGE SCALE GENOMIC DNA]</scope>
    <source>
        <strain evidence="2">UBA8739</strain>
    </source>
</reference>
<proteinExistence type="predicted"/>